<dbReference type="Gramene" id="PRQ35961">
    <property type="protein sequence ID" value="PRQ35961"/>
    <property type="gene ID" value="RchiOBHm_Chr4g0386231"/>
</dbReference>
<protein>
    <submittedName>
        <fullName evidence="1">Uncharacterized protein</fullName>
    </submittedName>
</protein>
<evidence type="ECO:0000313" key="2">
    <source>
        <dbReference type="Proteomes" id="UP000238479"/>
    </source>
</evidence>
<gene>
    <name evidence="1" type="ORF">RchiOBHm_Chr4g0386231</name>
</gene>
<evidence type="ECO:0000313" key="1">
    <source>
        <dbReference type="EMBL" id="PRQ35961.1"/>
    </source>
</evidence>
<sequence length="56" mass="6353">MNKELKKQLYILQSSSKGHLLFLFLASSTLQHQLTFLALCCCKAGFYSQGPKKCQQ</sequence>
<reference evidence="1 2" key="1">
    <citation type="journal article" date="2018" name="Nat. Genet.">
        <title>The Rosa genome provides new insights in the design of modern roses.</title>
        <authorList>
            <person name="Bendahmane M."/>
        </authorList>
    </citation>
    <scope>NUCLEOTIDE SEQUENCE [LARGE SCALE GENOMIC DNA]</scope>
    <source>
        <strain evidence="2">cv. Old Blush</strain>
    </source>
</reference>
<dbReference type="AlphaFoldDB" id="A0A2P6QP43"/>
<accession>A0A2P6QP43</accession>
<dbReference type="Proteomes" id="UP000238479">
    <property type="component" value="Chromosome 4"/>
</dbReference>
<keyword evidence="2" id="KW-1185">Reference proteome</keyword>
<comment type="caution">
    <text evidence="1">The sequence shown here is derived from an EMBL/GenBank/DDBJ whole genome shotgun (WGS) entry which is preliminary data.</text>
</comment>
<dbReference type="EMBL" id="PDCK01000042">
    <property type="protein sequence ID" value="PRQ35961.1"/>
    <property type="molecule type" value="Genomic_DNA"/>
</dbReference>
<organism evidence="1 2">
    <name type="scientific">Rosa chinensis</name>
    <name type="common">China rose</name>
    <dbReference type="NCBI Taxonomy" id="74649"/>
    <lineage>
        <taxon>Eukaryota</taxon>
        <taxon>Viridiplantae</taxon>
        <taxon>Streptophyta</taxon>
        <taxon>Embryophyta</taxon>
        <taxon>Tracheophyta</taxon>
        <taxon>Spermatophyta</taxon>
        <taxon>Magnoliopsida</taxon>
        <taxon>eudicotyledons</taxon>
        <taxon>Gunneridae</taxon>
        <taxon>Pentapetalae</taxon>
        <taxon>rosids</taxon>
        <taxon>fabids</taxon>
        <taxon>Rosales</taxon>
        <taxon>Rosaceae</taxon>
        <taxon>Rosoideae</taxon>
        <taxon>Rosoideae incertae sedis</taxon>
        <taxon>Rosa</taxon>
    </lineage>
</organism>
<proteinExistence type="predicted"/>
<name>A0A2P6QP43_ROSCH</name>